<dbReference type="OrthoDB" id="300709at2759"/>
<dbReference type="InterPro" id="IPR008030">
    <property type="entry name" value="NmrA-like"/>
</dbReference>
<dbReference type="RefSeq" id="XP_038046311.1">
    <property type="nucleotide sequence ID" value="XM_038190383.1"/>
</dbReference>
<dbReference type="CDD" id="cd05251">
    <property type="entry name" value="NmrA_like_SDR_a"/>
    <property type="match status" value="1"/>
</dbReference>
<keyword evidence="2" id="KW-0521">NADP</keyword>
<comment type="similarity">
    <text evidence="1">Belongs to the NmrA-type oxidoreductase family.</text>
</comment>
<dbReference type="GO" id="GO:0005634">
    <property type="term" value="C:nucleus"/>
    <property type="evidence" value="ECO:0007669"/>
    <property type="project" value="TreeGrafter"/>
</dbReference>
<dbReference type="InterPro" id="IPR051164">
    <property type="entry name" value="NmrA-like_oxidored"/>
</dbReference>
<sequence length="307" mass="34204">MVMVIAVFGATGTLGNSVARALLQDSYNFQVRAVTRDPNKPEAIALADKGAVVIKADMNDRESLVPALKGAHGCFVATNLPLSDPMCQQLEYQQGECVADVCMAMKVSHVVLNAQNHVSKVIGVKARHYDAKACINDYMNERELPLTSIILPFAYENFLGDFKPKLLQQHDYSISIPMGDLSLNMLSIKQVGEAVRYIFSNRTSTVGKTFSLVGDKLTVREIASVLTNHLRPNVVRDAKVTLPEFHRQNSSKAGNDDVTNMFDFLHRVTQRFSMETTRKLIPDLMTFDQWVAQNRETILKLILNNSS</sequence>
<accession>A0A913Z684</accession>
<name>A0A913Z684_PATMI</name>
<dbReference type="SUPFAM" id="SSF51735">
    <property type="entry name" value="NAD(P)-binding Rossmann-fold domains"/>
    <property type="match status" value="1"/>
</dbReference>
<dbReference type="GeneID" id="119720632"/>
<evidence type="ECO:0000259" key="4">
    <source>
        <dbReference type="Pfam" id="PF05368"/>
    </source>
</evidence>
<proteinExistence type="inferred from homology"/>
<evidence type="ECO:0000313" key="6">
    <source>
        <dbReference type="Proteomes" id="UP000887568"/>
    </source>
</evidence>
<dbReference type="RefSeq" id="XP_038046310.1">
    <property type="nucleotide sequence ID" value="XM_038190382.1"/>
</dbReference>
<dbReference type="PANTHER" id="PTHR42748:SF7">
    <property type="entry name" value="NMRA LIKE REDOX SENSOR 1-RELATED"/>
    <property type="match status" value="1"/>
</dbReference>
<evidence type="ECO:0000256" key="2">
    <source>
        <dbReference type="ARBA" id="ARBA00022857"/>
    </source>
</evidence>
<evidence type="ECO:0000256" key="1">
    <source>
        <dbReference type="ARBA" id="ARBA00006328"/>
    </source>
</evidence>
<dbReference type="OMA" id="GPTYFYD"/>
<dbReference type="Pfam" id="PF05368">
    <property type="entry name" value="NmrA"/>
    <property type="match status" value="1"/>
</dbReference>
<evidence type="ECO:0000256" key="3">
    <source>
        <dbReference type="ARBA" id="ARBA00040296"/>
    </source>
</evidence>
<keyword evidence="6" id="KW-1185">Reference proteome</keyword>
<dbReference type="PANTHER" id="PTHR42748">
    <property type="entry name" value="NITROGEN METABOLITE REPRESSION PROTEIN NMRA FAMILY MEMBER"/>
    <property type="match status" value="1"/>
</dbReference>
<dbReference type="Gene3D" id="3.90.25.10">
    <property type="entry name" value="UDP-galactose 4-epimerase, domain 1"/>
    <property type="match status" value="1"/>
</dbReference>
<dbReference type="EnsemblMetazoa" id="XM_038190382.1">
    <property type="protein sequence ID" value="XP_038046310.1"/>
    <property type="gene ID" value="LOC119720632"/>
</dbReference>
<dbReference type="InterPro" id="IPR036291">
    <property type="entry name" value="NAD(P)-bd_dom_sf"/>
</dbReference>
<reference evidence="5" key="1">
    <citation type="submission" date="2022-11" db="UniProtKB">
        <authorList>
            <consortium name="EnsemblMetazoa"/>
        </authorList>
    </citation>
    <scope>IDENTIFICATION</scope>
</reference>
<dbReference type="AlphaFoldDB" id="A0A913Z684"/>
<protein>
    <recommendedName>
        <fullName evidence="3">NmrA-like family domain-containing protein 1</fullName>
    </recommendedName>
</protein>
<dbReference type="EnsemblMetazoa" id="XM_038190383.1">
    <property type="protein sequence ID" value="XP_038046311.1"/>
    <property type="gene ID" value="LOC119720632"/>
</dbReference>
<dbReference type="Gene3D" id="3.40.50.720">
    <property type="entry name" value="NAD(P)-binding Rossmann-like Domain"/>
    <property type="match status" value="1"/>
</dbReference>
<feature type="domain" description="NmrA-like" evidence="4">
    <location>
        <begin position="4"/>
        <end position="248"/>
    </location>
</feature>
<dbReference type="Proteomes" id="UP000887568">
    <property type="component" value="Unplaced"/>
</dbReference>
<evidence type="ECO:0000313" key="5">
    <source>
        <dbReference type="EnsemblMetazoa" id="XP_038046310.1"/>
    </source>
</evidence>
<organism evidence="5 6">
    <name type="scientific">Patiria miniata</name>
    <name type="common">Bat star</name>
    <name type="synonym">Asterina miniata</name>
    <dbReference type="NCBI Taxonomy" id="46514"/>
    <lineage>
        <taxon>Eukaryota</taxon>
        <taxon>Metazoa</taxon>
        <taxon>Echinodermata</taxon>
        <taxon>Eleutherozoa</taxon>
        <taxon>Asterozoa</taxon>
        <taxon>Asteroidea</taxon>
        <taxon>Valvatacea</taxon>
        <taxon>Valvatida</taxon>
        <taxon>Asterinidae</taxon>
        <taxon>Patiria</taxon>
    </lineage>
</organism>